<dbReference type="AlphaFoldDB" id="A0A0Q0AFC9"/>
<protein>
    <submittedName>
        <fullName evidence="3">Uncharacterized protein</fullName>
    </submittedName>
</protein>
<name>A0A0Q0AFC9_9PSED</name>
<dbReference type="Proteomes" id="UP000050562">
    <property type="component" value="Unassembled WGS sequence"/>
</dbReference>
<evidence type="ECO:0000313" key="4">
    <source>
        <dbReference type="Proteomes" id="UP000050562"/>
    </source>
</evidence>
<evidence type="ECO:0000313" key="3">
    <source>
        <dbReference type="EMBL" id="KPY31814.1"/>
    </source>
</evidence>
<gene>
    <name evidence="3" type="ORF">ALO52_01089</name>
</gene>
<dbReference type="PATRIC" id="fig|251707.3.peg.1424"/>
<dbReference type="EMBL" id="LJRC01000246">
    <property type="protein sequence ID" value="KPY31814.1"/>
    <property type="molecule type" value="Genomic_DNA"/>
</dbReference>
<feature type="transmembrane region" description="Helical" evidence="2">
    <location>
        <begin position="47"/>
        <end position="69"/>
    </location>
</feature>
<dbReference type="RefSeq" id="WP_057410642.1">
    <property type="nucleotide sequence ID" value="NZ_LJRC01000246.1"/>
</dbReference>
<accession>A0A0Q0AFC9</accession>
<keyword evidence="2" id="KW-1133">Transmembrane helix</keyword>
<reference evidence="3 4" key="1">
    <citation type="submission" date="2015-09" db="EMBL/GenBank/DDBJ databases">
        <title>Genome announcement of multiple Pseudomonas syringae strains.</title>
        <authorList>
            <person name="Thakur S."/>
            <person name="Wang P.W."/>
            <person name="Gong Y."/>
            <person name="Weir B.S."/>
            <person name="Guttman D.S."/>
        </authorList>
    </citation>
    <scope>NUCLEOTIDE SEQUENCE [LARGE SCALE GENOMIC DNA]</scope>
    <source>
        <strain evidence="3 4">ICMP3956</strain>
    </source>
</reference>
<evidence type="ECO:0000256" key="1">
    <source>
        <dbReference type="SAM" id="MobiDB-lite"/>
    </source>
</evidence>
<feature type="transmembrane region" description="Helical" evidence="2">
    <location>
        <begin position="89"/>
        <end position="107"/>
    </location>
</feature>
<organism evidence="3 4">
    <name type="scientific">Pseudomonas syringae pv. primulae</name>
    <dbReference type="NCBI Taxonomy" id="251707"/>
    <lineage>
        <taxon>Bacteria</taxon>
        <taxon>Pseudomonadati</taxon>
        <taxon>Pseudomonadota</taxon>
        <taxon>Gammaproteobacteria</taxon>
        <taxon>Pseudomonadales</taxon>
        <taxon>Pseudomonadaceae</taxon>
        <taxon>Pseudomonas</taxon>
    </lineage>
</organism>
<sequence>MKRKQKHPVRVIESPQTTTASTRPVHPPFWRYDDEPQTAPGLTLGGFAFLIVLLIILPFYALALLVITLAEAIKGIPLTYAQTLTDPVFFTPLMGTALLAAGLLSWCTSSPAVTAFSFDEARQQLTLTQTARVGKPIEMGIPFSDILWIAPYVLSSHHRSGFFQISFIGPRGKPLQRRLGPDLPITEIEFHGDWLKGLIGTRMNDICWLDL</sequence>
<proteinExistence type="predicted"/>
<feature type="region of interest" description="Disordered" evidence="1">
    <location>
        <begin position="1"/>
        <end position="26"/>
    </location>
</feature>
<keyword evidence="2" id="KW-0472">Membrane</keyword>
<evidence type="ECO:0000256" key="2">
    <source>
        <dbReference type="SAM" id="Phobius"/>
    </source>
</evidence>
<keyword evidence="2" id="KW-0812">Transmembrane</keyword>
<comment type="caution">
    <text evidence="3">The sequence shown here is derived from an EMBL/GenBank/DDBJ whole genome shotgun (WGS) entry which is preliminary data.</text>
</comment>